<proteinExistence type="predicted"/>
<dbReference type="AlphaFoldDB" id="A0A9N9G064"/>
<dbReference type="EMBL" id="CAJVPI010000743">
    <property type="protein sequence ID" value="CAG8568120.1"/>
    <property type="molecule type" value="Genomic_DNA"/>
</dbReference>
<dbReference type="SUPFAM" id="SSF52058">
    <property type="entry name" value="L domain-like"/>
    <property type="match status" value="1"/>
</dbReference>
<dbReference type="InterPro" id="IPR032675">
    <property type="entry name" value="LRR_dom_sf"/>
</dbReference>
<sequence length="123" mass="13855">LELDDLPQLELLSCHSNNLPKQDLTIFSNFTNLTTLRIGNNDKEQVEKSIYNRFYGSLESLKDLNKLSELNISNTDIDSGLEFLSDSIGTLEHEVISDESNKYNFGVNEIHKQLTTCGNSIST</sequence>
<protein>
    <submittedName>
        <fullName evidence="1">9831_t:CDS:1</fullName>
    </submittedName>
</protein>
<gene>
    <name evidence="1" type="ORF">PBRASI_LOCUS5953</name>
</gene>
<dbReference type="Gene3D" id="3.80.10.10">
    <property type="entry name" value="Ribonuclease Inhibitor"/>
    <property type="match status" value="1"/>
</dbReference>
<feature type="non-terminal residue" evidence="1">
    <location>
        <position position="1"/>
    </location>
</feature>
<evidence type="ECO:0000313" key="1">
    <source>
        <dbReference type="EMBL" id="CAG8568120.1"/>
    </source>
</evidence>
<reference evidence="1" key="1">
    <citation type="submission" date="2021-06" db="EMBL/GenBank/DDBJ databases">
        <authorList>
            <person name="Kallberg Y."/>
            <person name="Tangrot J."/>
            <person name="Rosling A."/>
        </authorList>
    </citation>
    <scope>NUCLEOTIDE SEQUENCE</scope>
    <source>
        <strain evidence="1">BR232B</strain>
    </source>
</reference>
<name>A0A9N9G064_9GLOM</name>
<comment type="caution">
    <text evidence="1">The sequence shown here is derived from an EMBL/GenBank/DDBJ whole genome shotgun (WGS) entry which is preliminary data.</text>
</comment>
<organism evidence="1 2">
    <name type="scientific">Paraglomus brasilianum</name>
    <dbReference type="NCBI Taxonomy" id="144538"/>
    <lineage>
        <taxon>Eukaryota</taxon>
        <taxon>Fungi</taxon>
        <taxon>Fungi incertae sedis</taxon>
        <taxon>Mucoromycota</taxon>
        <taxon>Glomeromycotina</taxon>
        <taxon>Glomeromycetes</taxon>
        <taxon>Paraglomerales</taxon>
        <taxon>Paraglomeraceae</taxon>
        <taxon>Paraglomus</taxon>
    </lineage>
</organism>
<evidence type="ECO:0000313" key="2">
    <source>
        <dbReference type="Proteomes" id="UP000789739"/>
    </source>
</evidence>
<dbReference type="OrthoDB" id="2449606at2759"/>
<accession>A0A9N9G064</accession>
<dbReference type="Proteomes" id="UP000789739">
    <property type="component" value="Unassembled WGS sequence"/>
</dbReference>
<keyword evidence="2" id="KW-1185">Reference proteome</keyword>